<dbReference type="Gene3D" id="3.30.200.20">
    <property type="entry name" value="Phosphorylase Kinase, domain 1"/>
    <property type="match status" value="1"/>
</dbReference>
<dbReference type="AlphaFoldDB" id="A0AAY4EUW0"/>
<evidence type="ECO:0000256" key="11">
    <source>
        <dbReference type="ARBA" id="ARBA00022989"/>
    </source>
</evidence>
<dbReference type="Ensembl" id="ENSDCDT00010071940.1">
    <property type="protein sequence ID" value="ENSDCDP00010061178.1"/>
    <property type="gene ID" value="ENSDCDG00010033822.1"/>
</dbReference>
<evidence type="ECO:0000256" key="10">
    <source>
        <dbReference type="ARBA" id="ARBA00022840"/>
    </source>
</evidence>
<dbReference type="InterPro" id="IPR000719">
    <property type="entry name" value="Prot_kinase_dom"/>
</dbReference>
<evidence type="ECO:0000256" key="5">
    <source>
        <dbReference type="ARBA" id="ARBA00022679"/>
    </source>
</evidence>
<keyword evidence="9" id="KW-0418">Kinase</keyword>
<keyword evidence="10" id="KW-0067">ATP-binding</keyword>
<evidence type="ECO:0000256" key="7">
    <source>
        <dbReference type="ARBA" id="ARBA00022729"/>
    </source>
</evidence>
<keyword evidence="16" id="KW-1185">Reference proteome</keyword>
<comment type="subcellular location">
    <subcellularLocation>
        <location evidence="1">Membrane</location>
        <topology evidence="1">Single-pass type I membrane protein</topology>
    </subcellularLocation>
</comment>
<evidence type="ECO:0000256" key="1">
    <source>
        <dbReference type="ARBA" id="ARBA00004479"/>
    </source>
</evidence>
<evidence type="ECO:0000256" key="13">
    <source>
        <dbReference type="ARBA" id="ARBA00023170"/>
    </source>
</evidence>
<dbReference type="GO" id="GO:0005024">
    <property type="term" value="F:transforming growth factor beta receptor activity"/>
    <property type="evidence" value="ECO:0007669"/>
    <property type="project" value="TreeGrafter"/>
</dbReference>
<evidence type="ECO:0000313" key="15">
    <source>
        <dbReference type="Ensembl" id="ENSDCDP00010061178.1"/>
    </source>
</evidence>
<evidence type="ECO:0000256" key="2">
    <source>
        <dbReference type="ARBA" id="ARBA00009605"/>
    </source>
</evidence>
<reference evidence="15" key="2">
    <citation type="submission" date="2025-08" db="UniProtKB">
        <authorList>
            <consortium name="Ensembl"/>
        </authorList>
    </citation>
    <scope>IDENTIFICATION</scope>
</reference>
<evidence type="ECO:0000256" key="12">
    <source>
        <dbReference type="ARBA" id="ARBA00023136"/>
    </source>
</evidence>
<evidence type="ECO:0000313" key="16">
    <source>
        <dbReference type="Proteomes" id="UP000694580"/>
    </source>
</evidence>
<dbReference type="PROSITE" id="PS50011">
    <property type="entry name" value="PROTEIN_KINASE_DOM"/>
    <property type="match status" value="1"/>
</dbReference>
<keyword evidence="12" id="KW-0472">Membrane</keyword>
<accession>A0AAY4EUW0</accession>
<dbReference type="PANTHER" id="PTHR23255">
    <property type="entry name" value="TRANSFORMING GROWTH FACTOR-BETA RECEPTOR TYPE I AND II"/>
    <property type="match status" value="1"/>
</dbReference>
<keyword evidence="7" id="KW-0732">Signal</keyword>
<keyword evidence="6" id="KW-0812">Transmembrane</keyword>
<dbReference type="GeneTree" id="ENSGT00940000160885"/>
<dbReference type="SUPFAM" id="SSF56112">
    <property type="entry name" value="Protein kinase-like (PK-like)"/>
    <property type="match status" value="1"/>
</dbReference>
<protein>
    <recommendedName>
        <fullName evidence="3">receptor protein serine/threonine kinase</fullName>
        <ecNumber evidence="3">2.7.11.30</ecNumber>
    </recommendedName>
</protein>
<reference evidence="15 16" key="1">
    <citation type="submission" date="2020-06" db="EMBL/GenBank/DDBJ databases">
        <authorList>
            <consortium name="Wellcome Sanger Institute Data Sharing"/>
        </authorList>
    </citation>
    <scope>NUCLEOTIDE SEQUENCE [LARGE SCALE GENOMIC DNA]</scope>
</reference>
<dbReference type="InterPro" id="IPR011009">
    <property type="entry name" value="Kinase-like_dom_sf"/>
</dbReference>
<keyword evidence="5" id="KW-0808">Transferase</keyword>
<comment type="similarity">
    <text evidence="2">Belongs to the protein kinase superfamily. TKL Ser/Thr protein kinase family. TGFB receptor subfamily.</text>
</comment>
<organism evidence="15 16">
    <name type="scientific">Denticeps clupeoides</name>
    <name type="common">denticle herring</name>
    <dbReference type="NCBI Taxonomy" id="299321"/>
    <lineage>
        <taxon>Eukaryota</taxon>
        <taxon>Metazoa</taxon>
        <taxon>Chordata</taxon>
        <taxon>Craniata</taxon>
        <taxon>Vertebrata</taxon>
        <taxon>Euteleostomi</taxon>
        <taxon>Actinopterygii</taxon>
        <taxon>Neopterygii</taxon>
        <taxon>Teleostei</taxon>
        <taxon>Clupei</taxon>
        <taxon>Clupeiformes</taxon>
        <taxon>Denticipitoidei</taxon>
        <taxon>Denticipitidae</taxon>
        <taxon>Denticeps</taxon>
    </lineage>
</organism>
<proteinExistence type="inferred from homology"/>
<dbReference type="Pfam" id="PF07714">
    <property type="entry name" value="PK_Tyr_Ser-Thr"/>
    <property type="match status" value="1"/>
</dbReference>
<evidence type="ECO:0000259" key="14">
    <source>
        <dbReference type="PROSITE" id="PS50011"/>
    </source>
</evidence>
<keyword evidence="8" id="KW-0547">Nucleotide-binding</keyword>
<reference evidence="15" key="3">
    <citation type="submission" date="2025-09" db="UniProtKB">
        <authorList>
            <consortium name="Ensembl"/>
        </authorList>
    </citation>
    <scope>IDENTIFICATION</scope>
</reference>
<dbReference type="Proteomes" id="UP000694580">
    <property type="component" value="Chromosome 12"/>
</dbReference>
<keyword evidence="13" id="KW-0675">Receptor</keyword>
<dbReference type="PANTHER" id="PTHR23255:SF49">
    <property type="entry name" value="ANTI-MUELLERIAN HORMONE TYPE-2 RECEPTOR"/>
    <property type="match status" value="1"/>
</dbReference>
<evidence type="ECO:0000256" key="3">
    <source>
        <dbReference type="ARBA" id="ARBA00012401"/>
    </source>
</evidence>
<evidence type="ECO:0000256" key="6">
    <source>
        <dbReference type="ARBA" id="ARBA00022692"/>
    </source>
</evidence>
<evidence type="ECO:0000256" key="8">
    <source>
        <dbReference type="ARBA" id="ARBA00022741"/>
    </source>
</evidence>
<gene>
    <name evidence="15" type="primary">AMHR2</name>
</gene>
<keyword evidence="11" id="KW-1133">Transmembrane helix</keyword>
<evidence type="ECO:0000256" key="9">
    <source>
        <dbReference type="ARBA" id="ARBA00022777"/>
    </source>
</evidence>
<dbReference type="GO" id="GO:0005524">
    <property type="term" value="F:ATP binding"/>
    <property type="evidence" value="ECO:0007669"/>
    <property type="project" value="UniProtKB-KW"/>
</dbReference>
<dbReference type="GO" id="GO:0030509">
    <property type="term" value="P:BMP signaling pathway"/>
    <property type="evidence" value="ECO:0007669"/>
    <property type="project" value="TreeGrafter"/>
</dbReference>
<feature type="domain" description="Protein kinase" evidence="14">
    <location>
        <begin position="164"/>
        <end position="457"/>
    </location>
</feature>
<sequence>VFFQKWKGRALSVCVTVPVEHQGRKCVFRANSRNVERARISGRVNGSVQYCSRTQCCMGFFLWADGQCCWHRARSCFCNSDLCNSNITWSLQAEQPQQSNSQGTQQVPISAHSLLLVSVPSRMLLSAWVRHHGSNLIDSTSHGLEATRCSCDIPGNSDIDLTTVNLEKVLAHGHFATVWHCSRQGTVVALKVFPNQHKQAFITETEVYGLPLMIHAGIAHFLGAGQLNTGELVLVLQMASHGSLNSFLAKYACNWEDTWKLSLCLAQGLAYLHSDLYKNGVHKPPVAHRDLSSSNVLVQADGTCALCDFGCATIMRSCKSLQQWQLHFGAQAGTLRYTSPEILEGCVNLSSGRCLLQGDVYALGLLLWEIWMRCSDLYSDGPVPAHHLPYETEVGTNPSLEQLLIFVSEKRGRPTAPATWVQVSQEFSLHEILEDCWDHDPEARLTALCVANRLSSLESPCTF</sequence>
<keyword evidence="4" id="KW-0723">Serine/threonine-protein kinase</keyword>
<dbReference type="EC" id="2.7.11.30" evidence="3"/>
<name>A0AAY4EUW0_9TELE</name>
<dbReference type="GO" id="GO:0043235">
    <property type="term" value="C:receptor complex"/>
    <property type="evidence" value="ECO:0007669"/>
    <property type="project" value="TreeGrafter"/>
</dbReference>
<dbReference type="Gene3D" id="1.10.510.10">
    <property type="entry name" value="Transferase(Phosphotransferase) domain 1"/>
    <property type="match status" value="1"/>
</dbReference>
<evidence type="ECO:0000256" key="4">
    <source>
        <dbReference type="ARBA" id="ARBA00022527"/>
    </source>
</evidence>
<dbReference type="InterPro" id="IPR000333">
    <property type="entry name" value="TGFB_receptor"/>
</dbReference>
<dbReference type="InterPro" id="IPR001245">
    <property type="entry name" value="Ser-Thr/Tyr_kinase_cat_dom"/>
</dbReference>
<dbReference type="GO" id="GO:0005886">
    <property type="term" value="C:plasma membrane"/>
    <property type="evidence" value="ECO:0007669"/>
    <property type="project" value="TreeGrafter"/>
</dbReference>